<dbReference type="HOGENOM" id="CLU_3153779_0_0_9"/>
<dbReference type="BioCyc" id="JESP1508404:G14D9-13131-MONOMER"/>
<dbReference type="AlphaFoldDB" id="A0A0B5ASG0"/>
<reference evidence="1 2" key="1">
    <citation type="submission" date="2014-08" db="EMBL/GenBank/DDBJ databases">
        <title>Complete genome of a marine bacteria Jeotgalibacillus malaysiensis.</title>
        <authorList>
            <person name="Yaakop A.S."/>
            <person name="Chan K.-G."/>
            <person name="Goh K.M."/>
        </authorList>
    </citation>
    <scope>NUCLEOTIDE SEQUENCE [LARGE SCALE GENOMIC DNA]</scope>
    <source>
        <strain evidence="1 2">D5</strain>
        <plasmid evidence="2">Plasmid</plasmid>
    </source>
</reference>
<protein>
    <submittedName>
        <fullName evidence="1">Uncharacterized protein</fullName>
    </submittedName>
</protein>
<dbReference type="EMBL" id="CP009417">
    <property type="protein sequence ID" value="AJD93165.1"/>
    <property type="molecule type" value="Genomic_DNA"/>
</dbReference>
<evidence type="ECO:0000313" key="1">
    <source>
        <dbReference type="EMBL" id="AJD93165.1"/>
    </source>
</evidence>
<keyword evidence="1" id="KW-0614">Plasmid</keyword>
<name>A0A0B5ASG0_9BACL</name>
<organism evidence="1 2">
    <name type="scientific">Jeotgalibacillus malaysiensis</name>
    <dbReference type="NCBI Taxonomy" id="1508404"/>
    <lineage>
        <taxon>Bacteria</taxon>
        <taxon>Bacillati</taxon>
        <taxon>Bacillota</taxon>
        <taxon>Bacilli</taxon>
        <taxon>Bacillales</taxon>
        <taxon>Caryophanaceae</taxon>
        <taxon>Jeotgalibacillus</taxon>
    </lineage>
</organism>
<gene>
    <name evidence="1" type="ORF">JMA_38470</name>
</gene>
<dbReference type="Proteomes" id="UP000031449">
    <property type="component" value="Plasmid unnamed"/>
</dbReference>
<dbReference type="KEGG" id="jeo:JMA_38470"/>
<proteinExistence type="predicted"/>
<geneLocation type="plasmid" evidence="2"/>
<keyword evidence="2" id="KW-1185">Reference proteome</keyword>
<evidence type="ECO:0000313" key="2">
    <source>
        <dbReference type="Proteomes" id="UP000031449"/>
    </source>
</evidence>
<accession>A0A0B5ASG0</accession>
<sequence length="48" mass="5749">MKESNQTEQEESFFEELIKSLEQYEAYVNGDESQVEIRTYPLDKEKES</sequence>